<gene>
    <name evidence="2" type="ORF">COU88_04060</name>
</gene>
<evidence type="ECO:0000313" key="3">
    <source>
        <dbReference type="Proteomes" id="UP000229554"/>
    </source>
</evidence>
<comment type="caution">
    <text evidence="2">The sequence shown here is derived from an EMBL/GenBank/DDBJ whole genome shotgun (WGS) entry which is preliminary data.</text>
</comment>
<accession>A0A2M8KRS1</accession>
<feature type="transmembrane region" description="Helical" evidence="1">
    <location>
        <begin position="24"/>
        <end position="46"/>
    </location>
</feature>
<organism evidence="2 3">
    <name type="scientific">Candidatus Roizmanbacteria bacterium CG10_big_fil_rev_8_21_14_0_10_39_6</name>
    <dbReference type="NCBI Taxonomy" id="1974853"/>
    <lineage>
        <taxon>Bacteria</taxon>
        <taxon>Candidatus Roizmaniibacteriota</taxon>
    </lineage>
</organism>
<dbReference type="Proteomes" id="UP000229554">
    <property type="component" value="Unassembled WGS sequence"/>
</dbReference>
<protein>
    <submittedName>
        <fullName evidence="2">Uncharacterized protein</fullName>
    </submittedName>
</protein>
<dbReference type="EMBL" id="PFED01000162">
    <property type="protein sequence ID" value="PJE62612.1"/>
    <property type="molecule type" value="Genomic_DNA"/>
</dbReference>
<keyword evidence="1" id="KW-1133">Transmembrane helix</keyword>
<feature type="transmembrane region" description="Helical" evidence="1">
    <location>
        <begin position="53"/>
        <end position="70"/>
    </location>
</feature>
<keyword evidence="1" id="KW-0812">Transmembrane</keyword>
<keyword evidence="1" id="KW-0472">Membrane</keyword>
<name>A0A2M8KRS1_9BACT</name>
<sequence length="182" mass="18656">MTVGRGVFDATSVGVFVGGTPVTLGVFVTTGLGVFVGGAFVTLGWVVGVLEKVGVGTGVGIGSLYIFVFAKVHHASPVLSALNDATIAETASLPGTIPSILSLSNNSCINEAISRFIQPLSKGDPIQYVRFSAGIAPGIAIITPSWKSCGKTFVPTSVVIAKGSSKVWTGPIGDIKKPSTYW</sequence>
<proteinExistence type="predicted"/>
<evidence type="ECO:0000256" key="1">
    <source>
        <dbReference type="SAM" id="Phobius"/>
    </source>
</evidence>
<dbReference type="AlphaFoldDB" id="A0A2M8KRS1"/>
<reference evidence="3" key="1">
    <citation type="submission" date="2017-09" db="EMBL/GenBank/DDBJ databases">
        <title>Depth-based differentiation of microbial function through sediment-hosted aquifers and enrichment of novel symbionts in the deep terrestrial subsurface.</title>
        <authorList>
            <person name="Probst A.J."/>
            <person name="Ladd B."/>
            <person name="Jarett J.K."/>
            <person name="Geller-Mcgrath D.E."/>
            <person name="Sieber C.M.K."/>
            <person name="Emerson J.B."/>
            <person name="Anantharaman K."/>
            <person name="Thomas B.C."/>
            <person name="Malmstrom R."/>
            <person name="Stieglmeier M."/>
            <person name="Klingl A."/>
            <person name="Woyke T."/>
            <person name="Ryan C.M."/>
            <person name="Banfield J.F."/>
        </authorList>
    </citation>
    <scope>NUCLEOTIDE SEQUENCE [LARGE SCALE GENOMIC DNA]</scope>
</reference>
<evidence type="ECO:0000313" key="2">
    <source>
        <dbReference type="EMBL" id="PJE62612.1"/>
    </source>
</evidence>